<dbReference type="Proteomes" id="UP001172645">
    <property type="component" value="Unassembled WGS sequence"/>
</dbReference>
<reference evidence="1" key="1">
    <citation type="submission" date="2023-06" db="EMBL/GenBank/DDBJ databases">
        <title>Phylogenetic Diversity of Rhizobium strains.</title>
        <authorList>
            <person name="Moura F.T."/>
            <person name="Helene L.C.F."/>
            <person name="Hungria M."/>
        </authorList>
    </citation>
    <scope>NUCLEOTIDE SEQUENCE</scope>
    <source>
        <strain evidence="1">CCGE526</strain>
    </source>
</reference>
<gene>
    <name evidence="1" type="ORF">PY649_04435</name>
</gene>
<comment type="caution">
    <text evidence="1">The sequence shown here is derived from an EMBL/GenBank/DDBJ whole genome shotgun (WGS) entry which is preliminary data.</text>
</comment>
<keyword evidence="2" id="KW-1185">Reference proteome</keyword>
<name>A0ABT7JT72_9HYPH</name>
<dbReference type="EMBL" id="JARFYM010000002">
    <property type="protein sequence ID" value="MDL2398134.1"/>
    <property type="molecule type" value="Genomic_DNA"/>
</dbReference>
<accession>A0ABT7JT72</accession>
<sequence>MSDLFSIETASGALQFDGAVGNIPQLRLRSGERWIEPLHVAPWRDEPDVQTNPAISPVERRLAGDFFCAPFAASVDPAVPGHGWTANSAWKLQARAASWLDFVLVRDVSGAMITKRLVLADDAPLLYQQHMIEGGRGALPVAHHPMFRLSGRGRFFTSKKKIILTPAQPLEPGRSCLAYPTRSTDLEKVAGVNGGNVDLTHWPIGTRNEDFVTLVEEPGSVLGWSAVIRESEDDIVFCLKDPSVLPATMLWFSNGGRDYAPWSGRHLGVTGIEDGCAPALGGEAEAGRPNPVSGEGVATGLSLAAGRRHVIRHVIGAIARPPGWTEIADISASADVLAILDGAGRRIELPWRQDFLKGRN</sequence>
<evidence type="ECO:0000313" key="1">
    <source>
        <dbReference type="EMBL" id="MDL2398134.1"/>
    </source>
</evidence>
<protein>
    <submittedName>
        <fullName evidence="1">Uncharacterized protein</fullName>
    </submittedName>
</protein>
<evidence type="ECO:0000313" key="2">
    <source>
        <dbReference type="Proteomes" id="UP001172645"/>
    </source>
</evidence>
<proteinExistence type="predicted"/>
<organism evidence="1 2">
    <name type="scientific">Rhizobium mayense</name>
    <dbReference type="NCBI Taxonomy" id="1312184"/>
    <lineage>
        <taxon>Bacteria</taxon>
        <taxon>Pseudomonadati</taxon>
        <taxon>Pseudomonadota</taxon>
        <taxon>Alphaproteobacteria</taxon>
        <taxon>Hyphomicrobiales</taxon>
        <taxon>Rhizobiaceae</taxon>
        <taxon>Rhizobium/Agrobacterium group</taxon>
        <taxon>Rhizobium</taxon>
    </lineage>
</organism>
<dbReference type="RefSeq" id="WP_285866954.1">
    <property type="nucleotide sequence ID" value="NZ_JARFYM010000002.1"/>
</dbReference>